<keyword evidence="3" id="KW-1185">Reference proteome</keyword>
<protein>
    <submittedName>
        <fullName evidence="2">Uncharacterized protein</fullName>
    </submittedName>
</protein>
<evidence type="ECO:0000313" key="2">
    <source>
        <dbReference type="EMBL" id="TPE45535.1"/>
    </source>
</evidence>
<name>A0A501WAL7_9BACT</name>
<comment type="caution">
    <text evidence="2">The sequence shown here is derived from an EMBL/GenBank/DDBJ whole genome shotgun (WGS) entry which is preliminary data.</text>
</comment>
<reference evidence="2 3" key="1">
    <citation type="submission" date="2019-06" db="EMBL/GenBank/DDBJ databases">
        <title>A novel bacterium of genus Pontibacter, isolated from marine sediment.</title>
        <authorList>
            <person name="Huang H."/>
            <person name="Mo K."/>
            <person name="Hu Y."/>
        </authorList>
    </citation>
    <scope>NUCLEOTIDE SEQUENCE [LARGE SCALE GENOMIC DNA]</scope>
    <source>
        <strain evidence="2 3">HB172049</strain>
    </source>
</reference>
<dbReference type="EMBL" id="VFRQ01000002">
    <property type="protein sequence ID" value="TPE45535.1"/>
    <property type="molecule type" value="Genomic_DNA"/>
</dbReference>
<proteinExistence type="predicted"/>
<gene>
    <name evidence="2" type="ORF">FJM65_05785</name>
</gene>
<accession>A0A501WAL7</accession>
<dbReference type="AlphaFoldDB" id="A0A501WAL7"/>
<dbReference type="RefSeq" id="WP_140620353.1">
    <property type="nucleotide sequence ID" value="NZ_VFRQ01000002.1"/>
</dbReference>
<sequence length="339" mass="36248">MKTISTKIIAASLASISLFACNAEEEQELVEPMKASQEADLVGYDPTTCNLVQNFGSGELPRAVDIIEEDGAVMIVKAQRRGHNGKYLEETEGLLLDPSTPSTNLINPFDAQMLGVYGLLTVGDASGEAVNEQGGRLILDFSPVGSVTMKTMVLTDIDEDEAGSKVELFSKTGQRLDEQLIPAKGDKAAVILSFDNVPGVAKAVVTFGADRRRAGSGAVARLQLCVEGVGRRDEARFNNVQSLWLEYTGDKPANVAVRAKEGESSNAIFTAKGMKPGTMFKLSASANGSLGEALEISTNHKEQDIIPTNANPNASLKAQYGSFRVVEARCSDYPLQLEE</sequence>
<evidence type="ECO:0000256" key="1">
    <source>
        <dbReference type="SAM" id="SignalP"/>
    </source>
</evidence>
<evidence type="ECO:0000313" key="3">
    <source>
        <dbReference type="Proteomes" id="UP000316727"/>
    </source>
</evidence>
<dbReference type="PROSITE" id="PS51257">
    <property type="entry name" value="PROKAR_LIPOPROTEIN"/>
    <property type="match status" value="1"/>
</dbReference>
<feature type="signal peptide" evidence="1">
    <location>
        <begin position="1"/>
        <end position="20"/>
    </location>
</feature>
<organism evidence="2 3">
    <name type="scientific">Pontibacter mangrovi</name>
    <dbReference type="NCBI Taxonomy" id="2589816"/>
    <lineage>
        <taxon>Bacteria</taxon>
        <taxon>Pseudomonadati</taxon>
        <taxon>Bacteroidota</taxon>
        <taxon>Cytophagia</taxon>
        <taxon>Cytophagales</taxon>
        <taxon>Hymenobacteraceae</taxon>
        <taxon>Pontibacter</taxon>
    </lineage>
</organism>
<feature type="chain" id="PRO_5021335409" evidence="1">
    <location>
        <begin position="21"/>
        <end position="339"/>
    </location>
</feature>
<dbReference type="OrthoDB" id="848240at2"/>
<keyword evidence="1" id="KW-0732">Signal</keyword>
<dbReference type="Proteomes" id="UP000316727">
    <property type="component" value="Unassembled WGS sequence"/>
</dbReference>